<dbReference type="Gene3D" id="1.25.40.10">
    <property type="entry name" value="Tetratricopeptide repeat domain"/>
    <property type="match status" value="5"/>
</dbReference>
<dbReference type="Pfam" id="PF14559">
    <property type="entry name" value="TPR_19"/>
    <property type="match status" value="1"/>
</dbReference>
<dbReference type="Pfam" id="PF13432">
    <property type="entry name" value="TPR_16"/>
    <property type="match status" value="1"/>
</dbReference>
<dbReference type="RefSeq" id="WP_125484267.1">
    <property type="nucleotide sequence ID" value="NZ_RSDW01000001.1"/>
</dbReference>
<dbReference type="InterPro" id="IPR019734">
    <property type="entry name" value="TPR_rpt"/>
</dbReference>
<dbReference type="SUPFAM" id="SSF48452">
    <property type="entry name" value="TPR-like"/>
    <property type="match status" value="2"/>
</dbReference>
<evidence type="ECO:0000256" key="2">
    <source>
        <dbReference type="ARBA" id="ARBA00022803"/>
    </source>
</evidence>
<dbReference type="OrthoDB" id="9787613at2"/>
<gene>
    <name evidence="6" type="ORF">EDE15_1025</name>
</gene>
<comment type="caution">
    <text evidence="6">The sequence shown here is derived from an EMBL/GenBank/DDBJ whole genome shotgun (WGS) entry which is preliminary data.</text>
</comment>
<dbReference type="InterPro" id="IPR011990">
    <property type="entry name" value="TPR-like_helical_dom_sf"/>
</dbReference>
<reference evidence="6 7" key="1">
    <citation type="submission" date="2018-12" db="EMBL/GenBank/DDBJ databases">
        <title>Sequencing of bacterial isolates from soil warming experiment in Harvard Forest, Massachusetts, USA.</title>
        <authorList>
            <person name="Deangelis K."/>
        </authorList>
    </citation>
    <scope>NUCLEOTIDE SEQUENCE [LARGE SCALE GENOMIC DNA]</scope>
    <source>
        <strain evidence="6 7">EB153</strain>
    </source>
</reference>
<dbReference type="PANTHER" id="PTHR44858:SF1">
    <property type="entry name" value="UDP-N-ACETYLGLUCOSAMINE--PEPTIDE N-ACETYLGLUCOSAMINYLTRANSFERASE SPINDLY-RELATED"/>
    <property type="match status" value="1"/>
</dbReference>
<feature type="domain" description="Peptidase MA-like" evidence="5">
    <location>
        <begin position="335"/>
        <end position="531"/>
    </location>
</feature>
<organism evidence="6 7">
    <name type="scientific">Edaphobacter aggregans</name>
    <dbReference type="NCBI Taxonomy" id="570835"/>
    <lineage>
        <taxon>Bacteria</taxon>
        <taxon>Pseudomonadati</taxon>
        <taxon>Acidobacteriota</taxon>
        <taxon>Terriglobia</taxon>
        <taxon>Terriglobales</taxon>
        <taxon>Acidobacteriaceae</taxon>
        <taxon>Edaphobacter</taxon>
    </lineage>
</organism>
<dbReference type="Proteomes" id="UP000269669">
    <property type="component" value="Unassembled WGS sequence"/>
</dbReference>
<dbReference type="EMBL" id="RSDW01000001">
    <property type="protein sequence ID" value="RSL15535.1"/>
    <property type="molecule type" value="Genomic_DNA"/>
</dbReference>
<sequence>MISLGRCGAVLVLALAGTGWAAAAATLESCDALRKHGQRAEANACYETLSRSNDAYLRAEGLWGLEQYEQANEAFRAAVAQPGSKAIYRVRWGLLLHERFNNKEAVDLFNEALQQDSTNARAYLGLALVSADGFDSKAEEYTAKALMLDPKLVEAHELKANLALENSKTQVAVEEADKAIALSNEALEAMAVHAAVEVLADRSPDVWFAKIRAVNPSYGEGYALVGYHLVLNRRYEDGVAYYRKAIEADPKLWAARSQLGINLMRLGQEEEPLKQLEMSYNNGQRDAATVNSLRLLDSYKNFVIFRDDTTILKLRKNEAELLRPYFEAELHKAMAAYEKKYKMKLPGPVQLEVYPDHEDFAVRTMGMPGLGALGVTFGEVVAMDSPSGRKPGEFNWGATLWHEMSHVYILSATNHRVPRWFTEGLAVHEEGEASPEWSDRLTPEVLLAIRDKKLLPVAQMDQGFIFPEYPSQVVVSYFQAGSICDYIKQRWGDDKLLEMVHSFAALKTTPEVIQKDLQISPEEFDKAYMAWLEKRAGQTAANFDAWRKGLKELATLAESKQNDAVVKAAPEVLRMYPEYVGDANAYEFFAVAQLAKGDKQGAMATLTAYEKMGGESPEALTKLASLEEELGHAKEAAATLDRINFIYPESEGLHRHLGELWLAQGNYAGAVREYSAVLALKPLDKASAEFDLAQAYFAAGEKDKAEESVLLALETAPGFRPAQKLLLQIKSEESKGTDANKSEKPN</sequence>
<evidence type="ECO:0000256" key="4">
    <source>
        <dbReference type="SAM" id="SignalP"/>
    </source>
</evidence>
<feature type="repeat" description="TPR" evidence="3">
    <location>
        <begin position="651"/>
        <end position="684"/>
    </location>
</feature>
<evidence type="ECO:0000259" key="5">
    <source>
        <dbReference type="Pfam" id="PF13485"/>
    </source>
</evidence>
<keyword evidence="7" id="KW-1185">Reference proteome</keyword>
<evidence type="ECO:0000256" key="1">
    <source>
        <dbReference type="ARBA" id="ARBA00022737"/>
    </source>
</evidence>
<dbReference type="AlphaFoldDB" id="A0A3R9WEY8"/>
<keyword evidence="2 3" id="KW-0802">TPR repeat</keyword>
<evidence type="ECO:0000313" key="6">
    <source>
        <dbReference type="EMBL" id="RSL15535.1"/>
    </source>
</evidence>
<dbReference type="Pfam" id="PF13485">
    <property type="entry name" value="Peptidase_MA_2"/>
    <property type="match status" value="1"/>
</dbReference>
<dbReference type="PANTHER" id="PTHR44858">
    <property type="entry name" value="TETRATRICOPEPTIDE REPEAT PROTEIN 6"/>
    <property type="match status" value="1"/>
</dbReference>
<feature type="repeat" description="TPR" evidence="3">
    <location>
        <begin position="219"/>
        <end position="252"/>
    </location>
</feature>
<feature type="signal peptide" evidence="4">
    <location>
        <begin position="1"/>
        <end position="23"/>
    </location>
</feature>
<dbReference type="InterPro" id="IPR050498">
    <property type="entry name" value="Ycf3"/>
</dbReference>
<keyword evidence="1" id="KW-0677">Repeat</keyword>
<evidence type="ECO:0000256" key="3">
    <source>
        <dbReference type="PROSITE-ProRule" id="PRU00339"/>
    </source>
</evidence>
<feature type="chain" id="PRO_5018542057" evidence="4">
    <location>
        <begin position="24"/>
        <end position="746"/>
    </location>
</feature>
<protein>
    <submittedName>
        <fullName evidence="6">Tetratricopeptide repeat protein</fullName>
    </submittedName>
</protein>
<name>A0A3R9WEY8_9BACT</name>
<evidence type="ECO:0000313" key="7">
    <source>
        <dbReference type="Proteomes" id="UP000269669"/>
    </source>
</evidence>
<keyword evidence="4" id="KW-0732">Signal</keyword>
<proteinExistence type="predicted"/>
<dbReference type="PROSITE" id="PS50005">
    <property type="entry name" value="TPR"/>
    <property type="match status" value="2"/>
</dbReference>
<dbReference type="SMART" id="SM00028">
    <property type="entry name" value="TPR"/>
    <property type="match status" value="5"/>
</dbReference>
<dbReference type="InterPro" id="IPR039568">
    <property type="entry name" value="Peptidase_MA-like_dom"/>
</dbReference>
<accession>A0A3R9WEY8</accession>